<protein>
    <submittedName>
        <fullName evidence="1">Uncharacterized protein DUF4404</fullName>
    </submittedName>
</protein>
<comment type="caution">
    <text evidence="1">The sequence shown here is derived from an EMBL/GenBank/DDBJ whole genome shotgun (WGS) entry which is preliminary data.</text>
</comment>
<gene>
    <name evidence="1" type="ORF">C8N29_11253</name>
</gene>
<dbReference type="RefSeq" id="WP_107866288.1">
    <property type="nucleotide sequence ID" value="NZ_QAON01000012.1"/>
</dbReference>
<reference evidence="1 2" key="1">
    <citation type="submission" date="2018-04" db="EMBL/GenBank/DDBJ databases">
        <title>Genomic Encyclopedia of Archaeal and Bacterial Type Strains, Phase II (KMG-II): from individual species to whole genera.</title>
        <authorList>
            <person name="Goeker M."/>
        </authorList>
    </citation>
    <scope>NUCLEOTIDE SEQUENCE [LARGE SCALE GENOMIC DNA]</scope>
    <source>
        <strain evidence="1 2">DSM 5822</strain>
    </source>
</reference>
<dbReference type="EMBL" id="QAON01000012">
    <property type="protein sequence ID" value="PTQ88408.1"/>
    <property type="molecule type" value="Genomic_DNA"/>
</dbReference>
<dbReference type="Proteomes" id="UP000244223">
    <property type="component" value="Unassembled WGS sequence"/>
</dbReference>
<sequence>MPKQLLGEKIAEARSILALHPLPPPHIENLQAQLCDLELHLQSHEQADYERLANLLRAAEAELEVDHPIVARVIGSIVKTLMDIGI</sequence>
<name>A0A2T5IWV6_9GAMM</name>
<evidence type="ECO:0000313" key="1">
    <source>
        <dbReference type="EMBL" id="PTQ88408.1"/>
    </source>
</evidence>
<dbReference type="InterPro" id="IPR025516">
    <property type="entry name" value="DUF4404"/>
</dbReference>
<keyword evidence="2" id="KW-1185">Reference proteome</keyword>
<proteinExistence type="predicted"/>
<dbReference type="AlphaFoldDB" id="A0A2T5IWV6"/>
<accession>A0A2T5IWV6</accession>
<organism evidence="1 2">
    <name type="scientific">Agitococcus lubricus</name>
    <dbReference type="NCBI Taxonomy" id="1077255"/>
    <lineage>
        <taxon>Bacteria</taxon>
        <taxon>Pseudomonadati</taxon>
        <taxon>Pseudomonadota</taxon>
        <taxon>Gammaproteobacteria</taxon>
        <taxon>Moraxellales</taxon>
        <taxon>Moraxellaceae</taxon>
        <taxon>Agitococcus</taxon>
    </lineage>
</organism>
<dbReference type="Pfam" id="PF14357">
    <property type="entry name" value="DUF4404"/>
    <property type="match status" value="1"/>
</dbReference>
<evidence type="ECO:0000313" key="2">
    <source>
        <dbReference type="Proteomes" id="UP000244223"/>
    </source>
</evidence>